<dbReference type="RefSeq" id="XP_001888273.1">
    <property type="nucleotide sequence ID" value="XM_001888238.1"/>
</dbReference>
<evidence type="ECO:0000256" key="1">
    <source>
        <dbReference type="SAM" id="Phobius"/>
    </source>
</evidence>
<gene>
    <name evidence="2" type="ORF">LACBIDRAFT_333620</name>
</gene>
<name>B0DWJ0_LACBS</name>
<sequence length="496" mass="55054">MSSTAKERKLGSHYLVQEEPKGIKGRLVDLRNLGDGSYRDSDAKLPRHRESPVSRNVRARAYVLQNPSGKGRHEPRHLQSTLAFREMPTPTRLILSRSTFSVLRRGSSSCHVPETRLVVRFQCLEGTGTEQPHNTFYRFALKVLAPSWIFTQHDPTRTLFFLGLVLLIILARTSAGTWNITATTFAGMNHVDAHLHDNFGLLSPRSTFATGALISYLGVAPHKFLTCSYKVISHPSQSQCETGGGAHMVSLDLRFLIFPFSLTSNPQRANSRGLYGFNVASSSLFISTDSINQLLLLKRSQSLPMPRVKRVPSAKHLPFTKPTMSTAKGSSTGSLSIEITEICVESQHILKSVQLSIGSFERESPCLLNATTHNFELSSPCQSSQLSPSESLYLQVRFRGLFRAASKSKIPLDELLSKAEPPTSGDLQPTTDELFKLVERFRVLVIGKVALLYLYSQLLAYSLFLQCGVGKSSLINECFGVKDAVRSFPRLLKIRS</sequence>
<protein>
    <submittedName>
        <fullName evidence="2">Predicted protein</fullName>
    </submittedName>
</protein>
<dbReference type="GeneID" id="6083949"/>
<dbReference type="HOGENOM" id="CLU_549886_0_0_1"/>
<dbReference type="EMBL" id="DS547143">
    <property type="protein sequence ID" value="EDR01054.1"/>
    <property type="molecule type" value="Genomic_DNA"/>
</dbReference>
<dbReference type="AlphaFoldDB" id="B0DWJ0"/>
<dbReference type="KEGG" id="lbc:LACBIDRAFT_333620"/>
<proteinExistence type="predicted"/>
<evidence type="ECO:0000313" key="2">
    <source>
        <dbReference type="EMBL" id="EDR01054.1"/>
    </source>
</evidence>
<accession>B0DWJ0</accession>
<dbReference type="InParanoid" id="B0DWJ0"/>
<keyword evidence="1" id="KW-0472">Membrane</keyword>
<dbReference type="Proteomes" id="UP000001194">
    <property type="component" value="Unassembled WGS sequence"/>
</dbReference>
<reference evidence="2 3" key="1">
    <citation type="journal article" date="2008" name="Nature">
        <title>The genome of Laccaria bicolor provides insights into mycorrhizal symbiosis.</title>
        <authorList>
            <person name="Martin F."/>
            <person name="Aerts A."/>
            <person name="Ahren D."/>
            <person name="Brun A."/>
            <person name="Danchin E.G.J."/>
            <person name="Duchaussoy F."/>
            <person name="Gibon J."/>
            <person name="Kohler A."/>
            <person name="Lindquist E."/>
            <person name="Pereda V."/>
            <person name="Salamov A."/>
            <person name="Shapiro H.J."/>
            <person name="Wuyts J."/>
            <person name="Blaudez D."/>
            <person name="Buee M."/>
            <person name="Brokstein P."/>
            <person name="Canbaeck B."/>
            <person name="Cohen D."/>
            <person name="Courty P.E."/>
            <person name="Coutinho P.M."/>
            <person name="Delaruelle C."/>
            <person name="Detter J.C."/>
            <person name="Deveau A."/>
            <person name="DiFazio S."/>
            <person name="Duplessis S."/>
            <person name="Fraissinet-Tachet L."/>
            <person name="Lucic E."/>
            <person name="Frey-Klett P."/>
            <person name="Fourrey C."/>
            <person name="Feussner I."/>
            <person name="Gay G."/>
            <person name="Grimwood J."/>
            <person name="Hoegger P.J."/>
            <person name="Jain P."/>
            <person name="Kilaru S."/>
            <person name="Labbe J."/>
            <person name="Lin Y.C."/>
            <person name="Legue V."/>
            <person name="Le Tacon F."/>
            <person name="Marmeisse R."/>
            <person name="Melayah D."/>
            <person name="Montanini B."/>
            <person name="Muratet M."/>
            <person name="Nehls U."/>
            <person name="Niculita-Hirzel H."/>
            <person name="Oudot-Le Secq M.P."/>
            <person name="Peter M."/>
            <person name="Quesneville H."/>
            <person name="Rajashekar B."/>
            <person name="Reich M."/>
            <person name="Rouhier N."/>
            <person name="Schmutz J."/>
            <person name="Yin T."/>
            <person name="Chalot M."/>
            <person name="Henrissat B."/>
            <person name="Kuees U."/>
            <person name="Lucas S."/>
            <person name="Van de Peer Y."/>
            <person name="Podila G.K."/>
            <person name="Polle A."/>
            <person name="Pukkila P.J."/>
            <person name="Richardson P.M."/>
            <person name="Rouze P."/>
            <person name="Sanders I.R."/>
            <person name="Stajich J.E."/>
            <person name="Tunlid A."/>
            <person name="Tuskan G."/>
            <person name="Grigoriev I.V."/>
        </authorList>
    </citation>
    <scope>NUCLEOTIDE SEQUENCE [LARGE SCALE GENOMIC DNA]</scope>
    <source>
        <strain evidence="3">S238N-H82 / ATCC MYA-4686</strain>
    </source>
</reference>
<keyword evidence="1" id="KW-0812">Transmembrane</keyword>
<organism evidence="3">
    <name type="scientific">Laccaria bicolor (strain S238N-H82 / ATCC MYA-4686)</name>
    <name type="common">Bicoloured deceiver</name>
    <name type="synonym">Laccaria laccata var. bicolor</name>
    <dbReference type="NCBI Taxonomy" id="486041"/>
    <lineage>
        <taxon>Eukaryota</taxon>
        <taxon>Fungi</taxon>
        <taxon>Dikarya</taxon>
        <taxon>Basidiomycota</taxon>
        <taxon>Agaricomycotina</taxon>
        <taxon>Agaricomycetes</taxon>
        <taxon>Agaricomycetidae</taxon>
        <taxon>Agaricales</taxon>
        <taxon>Agaricineae</taxon>
        <taxon>Hydnangiaceae</taxon>
        <taxon>Laccaria</taxon>
    </lineage>
</organism>
<evidence type="ECO:0000313" key="3">
    <source>
        <dbReference type="Proteomes" id="UP000001194"/>
    </source>
</evidence>
<feature type="transmembrane region" description="Helical" evidence="1">
    <location>
        <begin position="159"/>
        <end position="180"/>
    </location>
</feature>
<keyword evidence="3" id="KW-1185">Reference proteome</keyword>
<keyword evidence="1" id="KW-1133">Transmembrane helix</keyword>